<dbReference type="AlphaFoldDB" id="A0A562J1V8"/>
<dbReference type="InterPro" id="IPR006439">
    <property type="entry name" value="HAD-SF_hydro_IA"/>
</dbReference>
<dbReference type="InterPro" id="IPR036412">
    <property type="entry name" value="HAD-like_sf"/>
</dbReference>
<reference evidence="4 5" key="1">
    <citation type="submission" date="2019-07" db="EMBL/GenBank/DDBJ databases">
        <title>Genomic Encyclopedia of Type Strains, Phase I: the one thousand microbial genomes (KMG-I) project.</title>
        <authorList>
            <person name="Kyrpides N."/>
        </authorList>
    </citation>
    <scope>NUCLEOTIDE SEQUENCE [LARGE SCALE GENOMIC DNA]</scope>
    <source>
        <strain evidence="4 5">DSM 375</strain>
    </source>
</reference>
<dbReference type="Gene3D" id="1.20.120.1600">
    <property type="match status" value="1"/>
</dbReference>
<dbReference type="SFLD" id="SFLDG01129">
    <property type="entry name" value="C1.5:_HAD__Beta-PGM__Phosphata"/>
    <property type="match status" value="1"/>
</dbReference>
<keyword evidence="3" id="KW-0460">Magnesium</keyword>
<dbReference type="OrthoDB" id="367448at2"/>
<accession>A0A562J1V8</accession>
<gene>
    <name evidence="4" type="ORF">LX59_00187</name>
</gene>
<sequence>MSSIRLITFDLDDTFWYAAPAIDRAEMALQRWLAEHAPQIGDFTREVLAQLRQQVLSQQPELSHRVSTLRRKVLERAFSEAGYEASQRNEIVERAFQVFLEARHSVEVFPEVRPVLESLQGRYQLGVLTNGNADVHRLGLGDYFQFALSAEELGIGKPDLRPFSEALQRAGVQPTEAVHIGDHPVDDIQGARQAGVRSIWFNPLGKLWQQGIPPDAQVQSLAEIPVLIDRWAAERL</sequence>
<comment type="cofactor">
    <cofactor evidence="1">
        <name>Mg(2+)</name>
        <dbReference type="ChEBI" id="CHEBI:18420"/>
    </cofactor>
</comment>
<dbReference type="NCBIfam" id="TIGR01549">
    <property type="entry name" value="HAD-SF-IA-v1"/>
    <property type="match status" value="1"/>
</dbReference>
<dbReference type="Pfam" id="PF00702">
    <property type="entry name" value="Hydrolase"/>
    <property type="match status" value="1"/>
</dbReference>
<evidence type="ECO:0000256" key="2">
    <source>
        <dbReference type="ARBA" id="ARBA00022801"/>
    </source>
</evidence>
<dbReference type="SUPFAM" id="SSF56784">
    <property type="entry name" value="HAD-like"/>
    <property type="match status" value="1"/>
</dbReference>
<dbReference type="InterPro" id="IPR023214">
    <property type="entry name" value="HAD_sf"/>
</dbReference>
<comment type="caution">
    <text evidence="4">The sequence shown here is derived from an EMBL/GenBank/DDBJ whole genome shotgun (WGS) entry which is preliminary data.</text>
</comment>
<proteinExistence type="predicted"/>
<protein>
    <submittedName>
        <fullName evidence="4">Putative hydrolase of the HAD superfamily</fullName>
    </submittedName>
</protein>
<evidence type="ECO:0000256" key="3">
    <source>
        <dbReference type="ARBA" id="ARBA00022842"/>
    </source>
</evidence>
<dbReference type="Proteomes" id="UP000319627">
    <property type="component" value="Unassembled WGS sequence"/>
</dbReference>
<evidence type="ECO:0000313" key="4">
    <source>
        <dbReference type="EMBL" id="TWH77281.1"/>
    </source>
</evidence>
<dbReference type="RefSeq" id="WP_144569961.1">
    <property type="nucleotide sequence ID" value="NZ_VLKG01000001.1"/>
</dbReference>
<evidence type="ECO:0000313" key="5">
    <source>
        <dbReference type="Proteomes" id="UP000319627"/>
    </source>
</evidence>
<name>A0A562J1V8_9GAMM</name>
<dbReference type="EMBL" id="VLKG01000001">
    <property type="protein sequence ID" value="TWH77281.1"/>
    <property type="molecule type" value="Genomic_DNA"/>
</dbReference>
<organism evidence="4 5">
    <name type="scientific">Azomonas agilis</name>
    <dbReference type="NCBI Taxonomy" id="116849"/>
    <lineage>
        <taxon>Bacteria</taxon>
        <taxon>Pseudomonadati</taxon>
        <taxon>Pseudomonadota</taxon>
        <taxon>Gammaproteobacteria</taxon>
        <taxon>Pseudomonadales</taxon>
        <taxon>Pseudomonadaceae</taxon>
        <taxon>Azomonas</taxon>
    </lineage>
</organism>
<dbReference type="SFLD" id="SFLDS00003">
    <property type="entry name" value="Haloacid_Dehalogenase"/>
    <property type="match status" value="1"/>
</dbReference>
<dbReference type="Gene3D" id="3.40.50.1000">
    <property type="entry name" value="HAD superfamily/HAD-like"/>
    <property type="match status" value="1"/>
</dbReference>
<dbReference type="InterPro" id="IPR051400">
    <property type="entry name" value="HAD-like_hydrolase"/>
</dbReference>
<dbReference type="PANTHER" id="PTHR46470">
    <property type="entry name" value="N-ACYLNEURAMINATE-9-PHOSPHATASE"/>
    <property type="match status" value="1"/>
</dbReference>
<dbReference type="NCBIfam" id="TIGR01509">
    <property type="entry name" value="HAD-SF-IA-v3"/>
    <property type="match status" value="1"/>
</dbReference>
<keyword evidence="2 4" id="KW-0378">Hydrolase</keyword>
<evidence type="ECO:0000256" key="1">
    <source>
        <dbReference type="ARBA" id="ARBA00001946"/>
    </source>
</evidence>
<dbReference type="PANTHER" id="PTHR46470:SF4">
    <property type="entry name" value="5-AMINO-6-(5-PHOSPHO-D-RIBITYLAMINO)URACIL PHOSPHATASE YIGB"/>
    <property type="match status" value="1"/>
</dbReference>
<keyword evidence="5" id="KW-1185">Reference proteome</keyword>
<dbReference type="GO" id="GO:0016787">
    <property type="term" value="F:hydrolase activity"/>
    <property type="evidence" value="ECO:0007669"/>
    <property type="project" value="UniProtKB-KW"/>
</dbReference>
<dbReference type="GO" id="GO:0009231">
    <property type="term" value="P:riboflavin biosynthetic process"/>
    <property type="evidence" value="ECO:0007669"/>
    <property type="project" value="TreeGrafter"/>
</dbReference>